<dbReference type="InterPro" id="IPR036291">
    <property type="entry name" value="NAD(P)-bd_dom_sf"/>
</dbReference>
<organism evidence="4 5">
    <name type="scientific">Diabrotica virgifera virgifera</name>
    <name type="common">western corn rootworm</name>
    <dbReference type="NCBI Taxonomy" id="50390"/>
    <lineage>
        <taxon>Eukaryota</taxon>
        <taxon>Metazoa</taxon>
        <taxon>Ecdysozoa</taxon>
        <taxon>Arthropoda</taxon>
        <taxon>Hexapoda</taxon>
        <taxon>Insecta</taxon>
        <taxon>Pterygota</taxon>
        <taxon>Neoptera</taxon>
        <taxon>Endopterygota</taxon>
        <taxon>Coleoptera</taxon>
        <taxon>Polyphaga</taxon>
        <taxon>Cucujiformia</taxon>
        <taxon>Chrysomeloidea</taxon>
        <taxon>Chrysomelidae</taxon>
        <taxon>Galerucinae</taxon>
        <taxon>Diabroticina</taxon>
        <taxon>Diabroticites</taxon>
        <taxon>Diabrotica</taxon>
    </lineage>
</organism>
<dbReference type="EnsemblMetazoa" id="XM_050646020.1">
    <property type="protein sequence ID" value="XP_050501977.1"/>
    <property type="gene ID" value="LOC114334271"/>
</dbReference>
<dbReference type="InterPro" id="IPR002347">
    <property type="entry name" value="SDR_fam"/>
</dbReference>
<dbReference type="PANTHER" id="PTHR43115:SF4">
    <property type="entry name" value="DEHYDROGENASE_REDUCTASE SDR FAMILY MEMBER 11"/>
    <property type="match status" value="1"/>
</dbReference>
<dbReference type="Proteomes" id="UP001652700">
    <property type="component" value="Unplaced"/>
</dbReference>
<dbReference type="PRINTS" id="PR00080">
    <property type="entry name" value="SDRFAMILY"/>
</dbReference>
<comment type="similarity">
    <text evidence="1 3">Belongs to the short-chain dehydrogenases/reductases (SDR) family.</text>
</comment>
<evidence type="ECO:0000313" key="4">
    <source>
        <dbReference type="EnsemblMetazoa" id="XP_050501977.1"/>
    </source>
</evidence>
<protein>
    <recommendedName>
        <fullName evidence="6">Farnesol dehydrogenase-like</fullName>
    </recommendedName>
</protein>
<evidence type="ECO:0008006" key="6">
    <source>
        <dbReference type="Google" id="ProtNLM"/>
    </source>
</evidence>
<evidence type="ECO:0000256" key="1">
    <source>
        <dbReference type="ARBA" id="ARBA00006484"/>
    </source>
</evidence>
<name>A0ABM5JVL5_DIAVI</name>
<reference evidence="4" key="1">
    <citation type="submission" date="2025-05" db="UniProtKB">
        <authorList>
            <consortium name="EnsemblMetazoa"/>
        </authorList>
    </citation>
    <scope>IDENTIFICATION</scope>
</reference>
<evidence type="ECO:0000313" key="5">
    <source>
        <dbReference type="Proteomes" id="UP001652700"/>
    </source>
</evidence>
<accession>A0ABM5JVL5</accession>
<keyword evidence="2" id="KW-0560">Oxidoreductase</keyword>
<dbReference type="PRINTS" id="PR00081">
    <property type="entry name" value="GDHRDH"/>
</dbReference>
<dbReference type="RefSeq" id="XP_050501977.1">
    <property type="nucleotide sequence ID" value="XM_050646020.1"/>
</dbReference>
<evidence type="ECO:0000256" key="3">
    <source>
        <dbReference type="RuleBase" id="RU000363"/>
    </source>
</evidence>
<dbReference type="Gene3D" id="3.40.50.720">
    <property type="entry name" value="NAD(P)-binding Rossmann-like Domain"/>
    <property type="match status" value="1"/>
</dbReference>
<proteinExistence type="inferred from homology"/>
<keyword evidence="5" id="KW-1185">Reference proteome</keyword>
<dbReference type="SUPFAM" id="SSF51735">
    <property type="entry name" value="NAD(P)-binding Rossmann-fold domains"/>
    <property type="match status" value="1"/>
</dbReference>
<dbReference type="PANTHER" id="PTHR43115">
    <property type="entry name" value="DEHYDROGENASE/REDUCTASE SDR FAMILY MEMBER 11"/>
    <property type="match status" value="1"/>
</dbReference>
<dbReference type="GeneID" id="114334271"/>
<dbReference type="Pfam" id="PF00106">
    <property type="entry name" value="adh_short"/>
    <property type="match status" value="1"/>
</dbReference>
<sequence length="282" mass="30819">MVLSLDRWVGKVAVVTGASAGIGAATCELLVKEGIKVVGLARRKDRLDELTEKFKGLKGSFHGIQTDLTKEEEILAAFKEIKQTLGPVHIVINNAGVCNNSTLCYGKTELWKEMLDINILGLLIATREAVQSMLENNIEGHIIHINSVLGHKVPDMVPLNIYPSTKFAVTALTDSLKFELNYMKSRIKVTSISPGATESEFFMRSNIPVDHEQIAASVGEELLKAEDVADAIHYALSTPPHVQHPIRARITTNTILSVCACAGINQILPSIDSPLKKNIFKN</sequence>
<evidence type="ECO:0000256" key="2">
    <source>
        <dbReference type="ARBA" id="ARBA00023002"/>
    </source>
</evidence>